<dbReference type="Pfam" id="PF12710">
    <property type="entry name" value="HAD"/>
    <property type="match status" value="1"/>
</dbReference>
<evidence type="ECO:0000256" key="10">
    <source>
        <dbReference type="ARBA" id="ARBA00031693"/>
    </source>
</evidence>
<keyword evidence="6" id="KW-0479">Metal-binding</keyword>
<evidence type="ECO:0000259" key="11">
    <source>
        <dbReference type="PROSITE" id="PS51671"/>
    </source>
</evidence>
<dbReference type="EC" id="3.1.3.3" evidence="4"/>
<keyword evidence="9" id="KW-0718">Serine biosynthesis</keyword>
<keyword evidence="8" id="KW-0460">Magnesium</keyword>
<dbReference type="GO" id="GO:0036424">
    <property type="term" value="F:L-phosphoserine phosphatase activity"/>
    <property type="evidence" value="ECO:0007669"/>
    <property type="project" value="InterPro"/>
</dbReference>
<dbReference type="PANTHER" id="PTHR43344:SF2">
    <property type="entry name" value="PHOSPHOSERINE PHOSPHATASE"/>
    <property type="match status" value="1"/>
</dbReference>
<dbReference type="GO" id="GO:0000287">
    <property type="term" value="F:magnesium ion binding"/>
    <property type="evidence" value="ECO:0007669"/>
    <property type="project" value="TreeGrafter"/>
</dbReference>
<dbReference type="EMBL" id="JNSK01000004">
    <property type="protein sequence ID" value="KGA20301.1"/>
    <property type="molecule type" value="Genomic_DNA"/>
</dbReference>
<name>A0A094R033_9ZZZZ</name>
<dbReference type="CDD" id="cd07500">
    <property type="entry name" value="HAD_PSP"/>
    <property type="match status" value="1"/>
</dbReference>
<evidence type="ECO:0000256" key="8">
    <source>
        <dbReference type="ARBA" id="ARBA00022842"/>
    </source>
</evidence>
<dbReference type="SFLD" id="SFLDF00029">
    <property type="entry name" value="phosphoserine_phosphatase"/>
    <property type="match status" value="1"/>
</dbReference>
<dbReference type="PROSITE" id="PS51671">
    <property type="entry name" value="ACT"/>
    <property type="match status" value="1"/>
</dbReference>
<comment type="similarity">
    <text evidence="3">Belongs to the HAD-like hydrolase superfamily. SerB family.</text>
</comment>
<proteinExistence type="inferred from homology"/>
<reference evidence="12" key="1">
    <citation type="submission" date="2014-05" db="EMBL/GenBank/DDBJ databases">
        <title>Key roles for freshwater Actinobacteria revealed by deep metagenomic sequencing.</title>
        <authorList>
            <person name="Ghai R."/>
            <person name="Mizuno C.M."/>
            <person name="Picazo A."/>
            <person name="Camacho A."/>
            <person name="Rodriguez-Valera F."/>
        </authorList>
    </citation>
    <scope>NUCLEOTIDE SEQUENCE</scope>
</reference>
<comment type="pathway">
    <text evidence="2">Amino-acid biosynthesis; L-serine biosynthesis; L-serine from 3-phospho-D-glycerate: step 3/3.</text>
</comment>
<evidence type="ECO:0000256" key="7">
    <source>
        <dbReference type="ARBA" id="ARBA00022801"/>
    </source>
</evidence>
<dbReference type="SUPFAM" id="SSF55021">
    <property type="entry name" value="ACT-like"/>
    <property type="match status" value="1"/>
</dbReference>
<dbReference type="Pfam" id="PF21086">
    <property type="entry name" value="ACT_PSP_2"/>
    <property type="match status" value="1"/>
</dbReference>
<organism evidence="12">
    <name type="scientific">freshwater metagenome</name>
    <dbReference type="NCBI Taxonomy" id="449393"/>
    <lineage>
        <taxon>unclassified sequences</taxon>
        <taxon>metagenomes</taxon>
        <taxon>ecological metagenomes</taxon>
    </lineage>
</organism>
<dbReference type="NCBIfam" id="TIGR00338">
    <property type="entry name" value="serB"/>
    <property type="match status" value="1"/>
</dbReference>
<dbReference type="SFLD" id="SFLDS00003">
    <property type="entry name" value="Haloacid_Dehalogenase"/>
    <property type="match status" value="1"/>
</dbReference>
<dbReference type="InterPro" id="IPR023214">
    <property type="entry name" value="HAD_sf"/>
</dbReference>
<comment type="caution">
    <text evidence="12">The sequence shown here is derived from an EMBL/GenBank/DDBJ whole genome shotgun (WGS) entry which is preliminary data.</text>
</comment>
<dbReference type="SUPFAM" id="SSF56784">
    <property type="entry name" value="HAD-like"/>
    <property type="match status" value="1"/>
</dbReference>
<dbReference type="GO" id="GO:0005737">
    <property type="term" value="C:cytoplasm"/>
    <property type="evidence" value="ECO:0007669"/>
    <property type="project" value="TreeGrafter"/>
</dbReference>
<evidence type="ECO:0000313" key="12">
    <source>
        <dbReference type="EMBL" id="KGA20301.1"/>
    </source>
</evidence>
<evidence type="ECO:0000256" key="6">
    <source>
        <dbReference type="ARBA" id="ARBA00022723"/>
    </source>
</evidence>
<comment type="cofactor">
    <cofactor evidence="1">
        <name>Mg(2+)</name>
        <dbReference type="ChEBI" id="CHEBI:18420"/>
    </cofactor>
</comment>
<accession>A0A094R033</accession>
<evidence type="ECO:0000256" key="5">
    <source>
        <dbReference type="ARBA" id="ARBA00022605"/>
    </source>
</evidence>
<dbReference type="Pfam" id="PF13740">
    <property type="entry name" value="ACT_6"/>
    <property type="match status" value="1"/>
</dbReference>
<dbReference type="UniPathway" id="UPA00135">
    <property type="reaction ID" value="UER00198"/>
</dbReference>
<dbReference type="SFLD" id="SFLDG01136">
    <property type="entry name" value="C1.6:_Phosphoserine_Phosphatas"/>
    <property type="match status" value="1"/>
</dbReference>
<dbReference type="InterPro" id="IPR045865">
    <property type="entry name" value="ACT-like_dom_sf"/>
</dbReference>
<dbReference type="Gene3D" id="3.30.70.260">
    <property type="match status" value="2"/>
</dbReference>
<evidence type="ECO:0000256" key="1">
    <source>
        <dbReference type="ARBA" id="ARBA00001946"/>
    </source>
</evidence>
<dbReference type="GO" id="GO:0006564">
    <property type="term" value="P:L-serine biosynthetic process"/>
    <property type="evidence" value="ECO:0007669"/>
    <property type="project" value="UniProtKB-KW"/>
</dbReference>
<evidence type="ECO:0000256" key="2">
    <source>
        <dbReference type="ARBA" id="ARBA00005135"/>
    </source>
</evidence>
<evidence type="ECO:0000256" key="4">
    <source>
        <dbReference type="ARBA" id="ARBA00012640"/>
    </source>
</evidence>
<feature type="domain" description="ACT" evidence="11">
    <location>
        <begin position="11"/>
        <end position="83"/>
    </location>
</feature>
<dbReference type="Gene3D" id="3.40.50.1000">
    <property type="entry name" value="HAD superfamily/HAD-like"/>
    <property type="match status" value="1"/>
</dbReference>
<evidence type="ECO:0000256" key="9">
    <source>
        <dbReference type="ARBA" id="ARBA00023299"/>
    </source>
</evidence>
<evidence type="ECO:0000256" key="3">
    <source>
        <dbReference type="ARBA" id="ARBA00009184"/>
    </source>
</evidence>
<dbReference type="InterPro" id="IPR050582">
    <property type="entry name" value="HAD-like_SerB"/>
</dbReference>
<dbReference type="AlphaFoldDB" id="A0A094R033"/>
<protein>
    <recommendedName>
        <fullName evidence="4">phosphoserine phosphatase</fullName>
        <ecNumber evidence="4">3.1.3.3</ecNumber>
    </recommendedName>
    <alternativeName>
        <fullName evidence="10">O-phosphoserine phosphohydrolase</fullName>
    </alternativeName>
</protein>
<keyword evidence="5" id="KW-0028">Amino-acid biosynthesis</keyword>
<dbReference type="NCBIfam" id="TIGR01488">
    <property type="entry name" value="HAD-SF-IB"/>
    <property type="match status" value="1"/>
</dbReference>
<gene>
    <name evidence="12" type="ORF">GM50_2375</name>
</gene>
<sequence>MDMHSAQYTGLVLVSGEDRPGITEALFTTLAPFSLSIVDIEQVVIRSRLILTILITLNKAHAQAVEDDLNAQAESLDLDIAIAFSEQKSESIAAKSGLTHVVVLSQDLKPSAIAGLASAIADAGGNIERIHRTASYPVTAIEFLVSGVATASLKGPLTALSGELDVDIAVSPGGLMRWAKKLIIMDVDSTLISQEVIELLGAKAGVEEQIRGITERAMAGEIDFEASLRERVALLKGLPLSVIDEVRGEITLTPGAKTLVSTLQKLGHTVAAVSGGFINVIEPILATLKIEHYRGNTLESKDGLLTGGLVGPIIDRAAKATALRDFAAIEKVDIEQTVAIGDGANDLDMIALAGLGIAFNAKPAVKAAADSAVSAPYLDSVLYLLGITREDVEDSGESVRK</sequence>
<dbReference type="InterPro" id="IPR036412">
    <property type="entry name" value="HAD-like_sf"/>
</dbReference>
<dbReference type="InterPro" id="IPR002912">
    <property type="entry name" value="ACT_dom"/>
</dbReference>
<dbReference type="InterPro" id="IPR049148">
    <property type="entry name" value="PSP_ACT"/>
</dbReference>
<dbReference type="PANTHER" id="PTHR43344">
    <property type="entry name" value="PHOSPHOSERINE PHOSPHATASE"/>
    <property type="match status" value="1"/>
</dbReference>
<keyword evidence="7" id="KW-0378">Hydrolase</keyword>
<dbReference type="SFLD" id="SFLDG01137">
    <property type="entry name" value="C1.6.1:_Phosphoserine_Phosphat"/>
    <property type="match status" value="1"/>
</dbReference>
<dbReference type="InterPro" id="IPR004469">
    <property type="entry name" value="PSP"/>
</dbReference>